<dbReference type="GO" id="GO:0004035">
    <property type="term" value="F:alkaline phosphatase activity"/>
    <property type="evidence" value="ECO:0007669"/>
    <property type="project" value="UniProtKB-EC"/>
</dbReference>
<dbReference type="PANTHER" id="PTHR11596">
    <property type="entry name" value="ALKALINE PHOSPHATASE"/>
    <property type="match status" value="1"/>
</dbReference>
<evidence type="ECO:0000256" key="1">
    <source>
        <dbReference type="ARBA" id="ARBA00012647"/>
    </source>
</evidence>
<feature type="binding site" evidence="2">
    <location>
        <position position="93"/>
    </location>
    <ligand>
        <name>Mg(2+)</name>
        <dbReference type="ChEBI" id="CHEBI:18420"/>
    </ligand>
</feature>
<organism evidence="5 6">
    <name type="scientific">Hyalella azteca</name>
    <name type="common">Amphipod</name>
    <dbReference type="NCBI Taxonomy" id="294128"/>
    <lineage>
        <taxon>Eukaryota</taxon>
        <taxon>Metazoa</taxon>
        <taxon>Ecdysozoa</taxon>
        <taxon>Arthropoda</taxon>
        <taxon>Crustacea</taxon>
        <taxon>Multicrustacea</taxon>
        <taxon>Malacostraca</taxon>
        <taxon>Eumalacostraca</taxon>
        <taxon>Peracarida</taxon>
        <taxon>Amphipoda</taxon>
        <taxon>Senticaudata</taxon>
        <taxon>Talitrida</taxon>
        <taxon>Talitroidea</taxon>
        <taxon>Hyalellidae</taxon>
        <taxon>Hyalella</taxon>
    </lineage>
</organism>
<dbReference type="Gene3D" id="3.40.720.10">
    <property type="entry name" value="Alkaline Phosphatase, subunit A"/>
    <property type="match status" value="1"/>
</dbReference>
<evidence type="ECO:0000256" key="2">
    <source>
        <dbReference type="PIRSR" id="PIRSR601952-2"/>
    </source>
</evidence>
<dbReference type="InterPro" id="IPR001952">
    <property type="entry name" value="Alkaline_phosphatase"/>
</dbReference>
<keyword evidence="2" id="KW-0479">Metal-binding</keyword>
<feature type="region of interest" description="Disordered" evidence="3">
    <location>
        <begin position="21"/>
        <end position="45"/>
    </location>
</feature>
<dbReference type="KEGG" id="hazt:108670426"/>
<keyword evidence="4" id="KW-0732">Signal</keyword>
<dbReference type="AlphaFoldDB" id="A0A8B7NIC2"/>
<name>A0A8B7NIC2_HYAAZ</name>
<evidence type="ECO:0000313" key="5">
    <source>
        <dbReference type="Proteomes" id="UP000694843"/>
    </source>
</evidence>
<dbReference type="GO" id="GO:0046872">
    <property type="term" value="F:metal ion binding"/>
    <property type="evidence" value="ECO:0007669"/>
    <property type="project" value="UniProtKB-KW"/>
</dbReference>
<dbReference type="GeneID" id="108670426"/>
<dbReference type="PANTHER" id="PTHR11596:SF91">
    <property type="entry name" value="ALKALINE PHOSPHATASE-RELATED"/>
    <property type="match status" value="1"/>
</dbReference>
<feature type="signal peptide" evidence="4">
    <location>
        <begin position="1"/>
        <end position="18"/>
    </location>
</feature>
<keyword evidence="5" id="KW-1185">Reference proteome</keyword>
<evidence type="ECO:0000256" key="3">
    <source>
        <dbReference type="SAM" id="MobiDB-lite"/>
    </source>
</evidence>
<dbReference type="Pfam" id="PF00245">
    <property type="entry name" value="Alk_phosphatase"/>
    <property type="match status" value="1"/>
</dbReference>
<feature type="chain" id="PRO_5034458708" description="alkaline phosphatase" evidence="4">
    <location>
        <begin position="19"/>
        <end position="146"/>
    </location>
</feature>
<protein>
    <recommendedName>
        <fullName evidence="1">alkaline phosphatase</fullName>
        <ecNumber evidence="1">3.1.3.1</ecNumber>
    </recommendedName>
</protein>
<evidence type="ECO:0000313" key="6">
    <source>
        <dbReference type="RefSeq" id="XP_018013389.1"/>
    </source>
</evidence>
<dbReference type="SUPFAM" id="SSF53649">
    <property type="entry name" value="Alkaline phosphatase-like"/>
    <property type="match status" value="1"/>
</dbReference>
<dbReference type="RefSeq" id="XP_018013389.1">
    <property type="nucleotide sequence ID" value="XM_018157900.1"/>
</dbReference>
<proteinExistence type="predicted"/>
<gene>
    <name evidence="6" type="primary">LOC108670426</name>
</gene>
<reference evidence="6" key="1">
    <citation type="submission" date="2025-08" db="UniProtKB">
        <authorList>
            <consortium name="RefSeq"/>
        </authorList>
    </citation>
    <scope>IDENTIFICATION</scope>
    <source>
        <tissue evidence="6">Whole organism</tissue>
    </source>
</reference>
<dbReference type="EC" id="3.1.3.1" evidence="1"/>
<evidence type="ECO:0000256" key="4">
    <source>
        <dbReference type="SAM" id="SignalP"/>
    </source>
</evidence>
<comment type="cofactor">
    <cofactor evidence="2">
        <name>Mg(2+)</name>
        <dbReference type="ChEBI" id="CHEBI:18420"/>
    </cofactor>
    <text evidence="2">Binds 1 Mg(2+) ion.</text>
</comment>
<keyword evidence="2" id="KW-0862">Zinc</keyword>
<keyword evidence="2" id="KW-0460">Magnesium</keyword>
<dbReference type="OrthoDB" id="5818554at2759"/>
<dbReference type="InterPro" id="IPR017850">
    <property type="entry name" value="Alkaline_phosphatase_core_sf"/>
</dbReference>
<sequence>MRALTFILVLATAGFSAARTAGEPKLRPADDDGDHRNLGAHPTPRQRVMEDGSLRALEDSAFWNARCQAELADQLAKTPIVSQAKNVIVFLGDGTGIATFTAARLLKGQRSGKYELEQSAWERFPFSSIIKTYNTNLFRIHNDSPS</sequence>
<dbReference type="Proteomes" id="UP000694843">
    <property type="component" value="Unplaced"/>
</dbReference>
<comment type="cofactor">
    <cofactor evidence="2">
        <name>Zn(2+)</name>
        <dbReference type="ChEBI" id="CHEBI:29105"/>
    </cofactor>
    <text evidence="2">Binds 2 Zn(2+) ions.</text>
</comment>
<feature type="compositionally biased region" description="Basic and acidic residues" evidence="3">
    <location>
        <begin position="22"/>
        <end position="37"/>
    </location>
</feature>
<accession>A0A8B7NIC2</accession>
<feature type="binding site" evidence="2">
    <location>
        <position position="93"/>
    </location>
    <ligand>
        <name>Zn(2+)</name>
        <dbReference type="ChEBI" id="CHEBI:29105"/>
        <label>2</label>
    </ligand>
</feature>